<feature type="region of interest" description="Disordered" evidence="6">
    <location>
        <begin position="27"/>
        <end position="52"/>
    </location>
</feature>
<dbReference type="PRINTS" id="PR00181">
    <property type="entry name" value="MALTOSEBP"/>
</dbReference>
<evidence type="ECO:0000313" key="8">
    <source>
        <dbReference type="Proteomes" id="UP001597497"/>
    </source>
</evidence>
<accession>A0ABW5R7Y1</accession>
<evidence type="ECO:0000256" key="2">
    <source>
        <dbReference type="ARBA" id="ARBA00022448"/>
    </source>
</evidence>
<feature type="signal peptide" evidence="5">
    <location>
        <begin position="1"/>
        <end position="22"/>
    </location>
</feature>
<proteinExistence type="inferred from homology"/>
<evidence type="ECO:0000256" key="5">
    <source>
        <dbReference type="RuleBase" id="RU365005"/>
    </source>
</evidence>
<evidence type="ECO:0000256" key="6">
    <source>
        <dbReference type="SAM" id="MobiDB-lite"/>
    </source>
</evidence>
<dbReference type="EMBL" id="JBHUMM010000007">
    <property type="protein sequence ID" value="MFD2670866.1"/>
    <property type="molecule type" value="Genomic_DNA"/>
</dbReference>
<keyword evidence="3 5" id="KW-0762">Sugar transport</keyword>
<dbReference type="InterPro" id="IPR006059">
    <property type="entry name" value="SBP"/>
</dbReference>
<dbReference type="SUPFAM" id="SSF53850">
    <property type="entry name" value="Periplasmic binding protein-like II"/>
    <property type="match status" value="1"/>
</dbReference>
<dbReference type="CDD" id="cd13586">
    <property type="entry name" value="PBP2_Maltose_binding_like"/>
    <property type="match status" value="1"/>
</dbReference>
<dbReference type="Gene3D" id="3.40.190.10">
    <property type="entry name" value="Periplasmic binding protein-like II"/>
    <property type="match status" value="2"/>
</dbReference>
<comment type="subcellular location">
    <subcellularLocation>
        <location evidence="5">Cell membrane</location>
        <topology evidence="5">Lipid-anchor</topology>
    </subcellularLocation>
</comment>
<keyword evidence="8" id="KW-1185">Reference proteome</keyword>
<protein>
    <recommendedName>
        <fullName evidence="5">Maltodextrin-binding protein</fullName>
    </recommendedName>
</protein>
<evidence type="ECO:0000256" key="4">
    <source>
        <dbReference type="ARBA" id="ARBA00022729"/>
    </source>
</evidence>
<comment type="similarity">
    <text evidence="1 5">Belongs to the bacterial solute-binding protein 1 family.</text>
</comment>
<dbReference type="PANTHER" id="PTHR30061">
    <property type="entry name" value="MALTOSE-BINDING PERIPLASMIC PROTEIN"/>
    <property type="match status" value="1"/>
</dbReference>
<dbReference type="RefSeq" id="WP_379928292.1">
    <property type="nucleotide sequence ID" value="NZ_JBHUMM010000007.1"/>
</dbReference>
<reference evidence="8" key="1">
    <citation type="journal article" date="2019" name="Int. J. Syst. Evol. Microbiol.">
        <title>The Global Catalogue of Microorganisms (GCM) 10K type strain sequencing project: providing services to taxonomists for standard genome sequencing and annotation.</title>
        <authorList>
            <consortium name="The Broad Institute Genomics Platform"/>
            <consortium name="The Broad Institute Genome Sequencing Center for Infectious Disease"/>
            <person name="Wu L."/>
            <person name="Ma J."/>
        </authorList>
    </citation>
    <scope>NUCLEOTIDE SEQUENCE [LARGE SCALE GENOMIC DNA]</scope>
    <source>
        <strain evidence="8">KCTC 33676</strain>
    </source>
</reference>
<dbReference type="Pfam" id="PF13416">
    <property type="entry name" value="SBP_bac_8"/>
    <property type="match status" value="1"/>
</dbReference>
<evidence type="ECO:0000256" key="1">
    <source>
        <dbReference type="ARBA" id="ARBA00008520"/>
    </source>
</evidence>
<organism evidence="7 8">
    <name type="scientific">Marinicrinis sediminis</name>
    <dbReference type="NCBI Taxonomy" id="1652465"/>
    <lineage>
        <taxon>Bacteria</taxon>
        <taxon>Bacillati</taxon>
        <taxon>Bacillota</taxon>
        <taxon>Bacilli</taxon>
        <taxon>Bacillales</taxon>
        <taxon>Paenibacillaceae</taxon>
    </lineage>
</organism>
<evidence type="ECO:0000313" key="7">
    <source>
        <dbReference type="EMBL" id="MFD2670866.1"/>
    </source>
</evidence>
<keyword evidence="5" id="KW-0472">Membrane</keyword>
<dbReference type="PANTHER" id="PTHR30061:SF50">
    <property type="entry name" value="MALTOSE_MALTODEXTRIN-BINDING PERIPLASMIC PROTEIN"/>
    <property type="match status" value="1"/>
</dbReference>
<keyword evidence="5" id="KW-1003">Cell membrane</keyword>
<name>A0ABW5R7Y1_9BACL</name>
<dbReference type="InterPro" id="IPR006060">
    <property type="entry name" value="Maltose/Cyclodextrin-bd"/>
</dbReference>
<dbReference type="Proteomes" id="UP001597497">
    <property type="component" value="Unassembled WGS sequence"/>
</dbReference>
<feature type="chain" id="PRO_5044971462" description="Maltodextrin-binding protein" evidence="5">
    <location>
        <begin position="23"/>
        <end position="433"/>
    </location>
</feature>
<sequence length="433" mass="47166">MLKKSMVLIIAMVMVFSMAACASNNNASKPENGGSSNTPNNSNNGNTGENAEAPALAPEEGAKLLVWDDPAEIEYTKAVAQAFEEKYGVPVTVEGVPAPDQANELANRGPALLGADVVMFPHDKLGIAASSGLILPNDVFAEETIASNAEAAILASSFEDRLYGYPKSIETYALLYNKDLVTELPETFEELAAFAEEFTDKDARKYGLMWEAKSLYYNHMFMAPYGGYIFGNNGTDINDIGLDNAGSVEGIKYYQELSKILPVNVDDITSDVKNQLFQENKLAFNIDGPWAVGSHKGKVNFGVMPLPKLPNGKEPVTLSGVRSYYVNSYTEYPNASKLFASFATNKENALLNFEMTGILPANTEASEDPKIKEDEILSGYIEQFKHSVPMPSVPEMNSVWEPLQGAFTAVWDDGADVEQSLNNAVKTLKEKIQ</sequence>
<dbReference type="PROSITE" id="PS51257">
    <property type="entry name" value="PROKAR_LIPOPROTEIN"/>
    <property type="match status" value="1"/>
</dbReference>
<evidence type="ECO:0000256" key="3">
    <source>
        <dbReference type="ARBA" id="ARBA00022597"/>
    </source>
</evidence>
<keyword evidence="4 5" id="KW-0732">Signal</keyword>
<keyword evidence="2 5" id="KW-0813">Transport</keyword>
<comment type="caution">
    <text evidence="7">The sequence shown here is derived from an EMBL/GenBank/DDBJ whole genome shotgun (WGS) entry which is preliminary data.</text>
</comment>
<keyword evidence="5" id="KW-0449">Lipoprotein</keyword>
<gene>
    <name evidence="7" type="ORF">ACFSUC_04500</name>
</gene>